<dbReference type="EMBL" id="QKSB01000001">
    <property type="protein sequence ID" value="PZE18861.1"/>
    <property type="molecule type" value="Genomic_DNA"/>
</dbReference>
<feature type="domain" description="Outer membrane protein beta-barrel" evidence="1">
    <location>
        <begin position="93"/>
        <end position="236"/>
    </location>
</feature>
<organism evidence="2 3">
    <name type="scientific">Putridiphycobacter roseus</name>
    <dbReference type="NCBI Taxonomy" id="2219161"/>
    <lineage>
        <taxon>Bacteria</taxon>
        <taxon>Pseudomonadati</taxon>
        <taxon>Bacteroidota</taxon>
        <taxon>Flavobacteriia</taxon>
        <taxon>Flavobacteriales</taxon>
        <taxon>Crocinitomicaceae</taxon>
        <taxon>Putridiphycobacter</taxon>
    </lineage>
</organism>
<dbReference type="AlphaFoldDB" id="A0A2W1N6S5"/>
<evidence type="ECO:0000259" key="1">
    <source>
        <dbReference type="Pfam" id="PF13568"/>
    </source>
</evidence>
<name>A0A2W1N6S5_9FLAO</name>
<dbReference type="Proteomes" id="UP000249248">
    <property type="component" value="Unassembled WGS sequence"/>
</dbReference>
<keyword evidence="3" id="KW-1185">Reference proteome</keyword>
<accession>A0A2W1N6S5</accession>
<evidence type="ECO:0000313" key="3">
    <source>
        <dbReference type="Proteomes" id="UP000249248"/>
    </source>
</evidence>
<dbReference type="InterPro" id="IPR025665">
    <property type="entry name" value="Beta-barrel_OMP_2"/>
</dbReference>
<protein>
    <recommendedName>
        <fullName evidence="1">Outer membrane protein beta-barrel domain-containing protein</fullName>
    </recommendedName>
</protein>
<gene>
    <name evidence="2" type="ORF">DNU06_03255</name>
</gene>
<dbReference type="Pfam" id="PF13568">
    <property type="entry name" value="OMP_b-brl_2"/>
    <property type="match status" value="1"/>
</dbReference>
<reference evidence="2 3" key="1">
    <citation type="submission" date="2018-06" db="EMBL/GenBank/DDBJ databases">
        <title>The draft genome sequence of Crocinitomix sp. SM1701.</title>
        <authorList>
            <person name="Zhang X."/>
        </authorList>
    </citation>
    <scope>NUCLEOTIDE SEQUENCE [LARGE SCALE GENOMIC DNA]</scope>
    <source>
        <strain evidence="2 3">SM1701</strain>
    </source>
</reference>
<proteinExistence type="predicted"/>
<evidence type="ECO:0000313" key="2">
    <source>
        <dbReference type="EMBL" id="PZE18861.1"/>
    </source>
</evidence>
<sequence length="260" mass="30344">MELGKIFINFKMKIIFTLLALFIFQIVIGQNSADRPFNLLNRKPGVMRHYSLFAPTETSAEKFDRLNTHIFFNNWLGNTQGVATKFYAIGHGLNLSFDIPFSKNSIFGIGIGLGYTHYNIRHDGNLIFESAAVPQKPTPDYTLLKPYTGQKRWINRTVFNQIDVPFELRIRSRKERHKVKLYPGFKVGYIFDNYQKWRVNDLKYKSFNFPDVQHLQYGATLRLGMDNIFLFGEYNLSYLFENKNSTQLNMFSVGISIGWF</sequence>
<comment type="caution">
    <text evidence="2">The sequence shown here is derived from an EMBL/GenBank/DDBJ whole genome shotgun (WGS) entry which is preliminary data.</text>
</comment>